<dbReference type="Pfam" id="PF02525">
    <property type="entry name" value="Flavodoxin_2"/>
    <property type="match status" value="1"/>
</dbReference>
<proteinExistence type="inferred from homology"/>
<dbReference type="SUPFAM" id="SSF52218">
    <property type="entry name" value="Flavoproteins"/>
    <property type="match status" value="1"/>
</dbReference>
<feature type="domain" description="Flavodoxin-like fold" evidence="3">
    <location>
        <begin position="3"/>
        <end position="187"/>
    </location>
</feature>
<gene>
    <name evidence="4" type="ORF">OOZ53_02190</name>
</gene>
<dbReference type="Proteomes" id="UP001148313">
    <property type="component" value="Unassembled WGS sequence"/>
</dbReference>
<evidence type="ECO:0000256" key="2">
    <source>
        <dbReference type="ARBA" id="ARBA00023002"/>
    </source>
</evidence>
<evidence type="ECO:0000313" key="5">
    <source>
        <dbReference type="Proteomes" id="UP001148313"/>
    </source>
</evidence>
<comment type="similarity">
    <text evidence="1">Belongs to the NAD(P)H dehydrogenase (quinone) family.</text>
</comment>
<reference evidence="4" key="1">
    <citation type="submission" date="2022-11" db="EMBL/GenBank/DDBJ databases">
        <title>Hoeflea poritis sp. nov., isolated from scleractinian coral Porites lutea.</title>
        <authorList>
            <person name="Zhang G."/>
            <person name="Wei Q."/>
            <person name="Cai L."/>
        </authorList>
    </citation>
    <scope>NUCLEOTIDE SEQUENCE</scope>
    <source>
        <strain evidence="4">E7-10</strain>
    </source>
</reference>
<dbReference type="RefSeq" id="WP_271087658.1">
    <property type="nucleotide sequence ID" value="NZ_JAPJZH010000001.1"/>
</dbReference>
<dbReference type="EMBL" id="JAPJZH010000001">
    <property type="protein sequence ID" value="MDA4844135.1"/>
    <property type="molecule type" value="Genomic_DNA"/>
</dbReference>
<protein>
    <submittedName>
        <fullName evidence="4">NAD(P)H-dependent oxidoreductase</fullName>
    </submittedName>
</protein>
<keyword evidence="5" id="KW-1185">Reference proteome</keyword>
<evidence type="ECO:0000259" key="3">
    <source>
        <dbReference type="Pfam" id="PF02525"/>
    </source>
</evidence>
<organism evidence="4 5">
    <name type="scientific">Hoeflea poritis</name>
    <dbReference type="NCBI Taxonomy" id="2993659"/>
    <lineage>
        <taxon>Bacteria</taxon>
        <taxon>Pseudomonadati</taxon>
        <taxon>Pseudomonadota</taxon>
        <taxon>Alphaproteobacteria</taxon>
        <taxon>Hyphomicrobiales</taxon>
        <taxon>Rhizobiaceae</taxon>
        <taxon>Hoeflea</taxon>
    </lineage>
</organism>
<evidence type="ECO:0000256" key="1">
    <source>
        <dbReference type="ARBA" id="ARBA00006252"/>
    </source>
</evidence>
<dbReference type="InterPro" id="IPR051545">
    <property type="entry name" value="NAD(P)H_dehydrogenase_qn"/>
</dbReference>
<sequence length="194" mass="21175">MAKIAIIQGHPDPAENRLCHALGEAYADGARDAGHAVTTIAVGQLQFPLLRSQAEWDTGADGTPEGLRDAQGNCLEADHLVIIYPLWLGTMPALLKGFLEQVLRPGVVMSQGEGFPKAQLKGKSARIVVTMGMPALAYRYYFMAHSLKSLQRNILGFVGIKPIRSTLFGMVEQASDAKRQAWFDKMRKLGRAAQ</sequence>
<accession>A0ABT4VHI2</accession>
<dbReference type="Gene3D" id="3.40.50.360">
    <property type="match status" value="1"/>
</dbReference>
<dbReference type="PANTHER" id="PTHR10204:SF34">
    <property type="entry name" value="NAD(P)H DEHYDROGENASE [QUINONE] 1 ISOFORM 1"/>
    <property type="match status" value="1"/>
</dbReference>
<name>A0ABT4VHI2_9HYPH</name>
<dbReference type="InterPro" id="IPR003680">
    <property type="entry name" value="Flavodoxin_fold"/>
</dbReference>
<dbReference type="InterPro" id="IPR029039">
    <property type="entry name" value="Flavoprotein-like_sf"/>
</dbReference>
<comment type="caution">
    <text evidence="4">The sequence shown here is derived from an EMBL/GenBank/DDBJ whole genome shotgun (WGS) entry which is preliminary data.</text>
</comment>
<dbReference type="PANTHER" id="PTHR10204">
    <property type="entry name" value="NAD P H OXIDOREDUCTASE-RELATED"/>
    <property type="match status" value="1"/>
</dbReference>
<evidence type="ECO:0000313" key="4">
    <source>
        <dbReference type="EMBL" id="MDA4844135.1"/>
    </source>
</evidence>
<keyword evidence="2" id="KW-0560">Oxidoreductase</keyword>